<gene>
    <name evidence="1" type="ORF">VB620_13795</name>
</gene>
<evidence type="ECO:0000313" key="1">
    <source>
        <dbReference type="EMBL" id="MEA5582409.1"/>
    </source>
</evidence>
<dbReference type="EMBL" id="JAYGHG010000023">
    <property type="protein sequence ID" value="MEA5582409.1"/>
    <property type="molecule type" value="Genomic_DNA"/>
</dbReference>
<comment type="caution">
    <text evidence="1">The sequence shown here is derived from an EMBL/GenBank/DDBJ whole genome shotgun (WGS) entry which is preliminary data.</text>
</comment>
<accession>A0ABU5UFX0</accession>
<reference evidence="1 2" key="1">
    <citation type="submission" date="2023-12" db="EMBL/GenBank/DDBJ databases">
        <title>Baltic Sea Cyanobacteria.</title>
        <authorList>
            <person name="Delbaje E."/>
            <person name="Fewer D.P."/>
            <person name="Shishido T.K."/>
        </authorList>
    </citation>
    <scope>NUCLEOTIDE SEQUENCE [LARGE SCALE GENOMIC DNA]</scope>
    <source>
        <strain evidence="1 2">UHCC-0300</strain>
    </source>
</reference>
<sequence length="66" mass="7709">MSIQDRIRGLTMHQYQQVKNRQQSMLMRAAQELGLPEELSQYWSPTQGKIDPTIRLIYETSHASMS</sequence>
<protein>
    <recommendedName>
        <fullName evidence="3">Glutamine synthetase inactivating factor IF7</fullName>
    </recommendedName>
</protein>
<evidence type="ECO:0008006" key="3">
    <source>
        <dbReference type="Google" id="ProtNLM"/>
    </source>
</evidence>
<keyword evidence="2" id="KW-1185">Reference proteome</keyword>
<proteinExistence type="predicted"/>
<evidence type="ECO:0000313" key="2">
    <source>
        <dbReference type="Proteomes" id="UP001302120"/>
    </source>
</evidence>
<name>A0ABU5UFX0_9CYAN</name>
<dbReference type="RefSeq" id="WP_323196726.1">
    <property type="nucleotide sequence ID" value="NZ_JAYGHG010000023.1"/>
</dbReference>
<organism evidence="1 2">
    <name type="scientific">Nodularia harveyana UHCC-0300</name>
    <dbReference type="NCBI Taxonomy" id="2974287"/>
    <lineage>
        <taxon>Bacteria</taxon>
        <taxon>Bacillati</taxon>
        <taxon>Cyanobacteriota</taxon>
        <taxon>Cyanophyceae</taxon>
        <taxon>Nostocales</taxon>
        <taxon>Nodulariaceae</taxon>
        <taxon>Nodularia</taxon>
    </lineage>
</organism>
<dbReference type="Proteomes" id="UP001302120">
    <property type="component" value="Unassembled WGS sequence"/>
</dbReference>